<protein>
    <submittedName>
        <fullName evidence="3">Uncharacterized protein</fullName>
    </submittedName>
</protein>
<accession>U4LWF9</accession>
<reference evidence="3 4" key="1">
    <citation type="journal article" date="2013" name="PLoS Genet.">
        <title>The genome and development-dependent transcriptomes of Pyronema confluens: a window into fungal evolution.</title>
        <authorList>
            <person name="Traeger S."/>
            <person name="Altegoer F."/>
            <person name="Freitag M."/>
            <person name="Gabaldon T."/>
            <person name="Kempken F."/>
            <person name="Kumar A."/>
            <person name="Marcet-Houben M."/>
            <person name="Poggeler S."/>
            <person name="Stajich J.E."/>
            <person name="Nowrousian M."/>
        </authorList>
    </citation>
    <scope>NUCLEOTIDE SEQUENCE [LARGE SCALE GENOMIC DNA]</scope>
    <source>
        <strain evidence="4">CBS 100304</strain>
        <tissue evidence="3">Vegetative mycelium</tissue>
    </source>
</reference>
<evidence type="ECO:0000313" key="3">
    <source>
        <dbReference type="EMBL" id="CCX33728.1"/>
    </source>
</evidence>
<evidence type="ECO:0000313" key="4">
    <source>
        <dbReference type="Proteomes" id="UP000018144"/>
    </source>
</evidence>
<feature type="transmembrane region" description="Helical" evidence="2">
    <location>
        <begin position="37"/>
        <end position="58"/>
    </location>
</feature>
<feature type="transmembrane region" description="Helical" evidence="2">
    <location>
        <begin position="251"/>
        <end position="272"/>
    </location>
</feature>
<keyword evidence="4" id="KW-1185">Reference proteome</keyword>
<proteinExistence type="predicted"/>
<dbReference type="OrthoDB" id="10476633at2759"/>
<feature type="transmembrane region" description="Helical" evidence="2">
    <location>
        <begin position="176"/>
        <end position="195"/>
    </location>
</feature>
<feature type="transmembrane region" description="Helical" evidence="2">
    <location>
        <begin position="341"/>
        <end position="362"/>
    </location>
</feature>
<evidence type="ECO:0000256" key="1">
    <source>
        <dbReference type="SAM" id="MobiDB-lite"/>
    </source>
</evidence>
<name>U4LWF9_PYROM</name>
<dbReference type="AlphaFoldDB" id="U4LWF9"/>
<dbReference type="PANTHER" id="PTHR37577">
    <property type="entry name" value="INTEGRAL MEMBRANE PROTEIN"/>
    <property type="match status" value="1"/>
</dbReference>
<dbReference type="EMBL" id="HF936162">
    <property type="protein sequence ID" value="CCX33728.1"/>
    <property type="molecule type" value="Genomic_DNA"/>
</dbReference>
<dbReference type="Proteomes" id="UP000018144">
    <property type="component" value="Unassembled WGS sequence"/>
</dbReference>
<keyword evidence="2" id="KW-1133">Transmembrane helix</keyword>
<keyword evidence="2" id="KW-0472">Membrane</keyword>
<dbReference type="InterPro" id="IPR053018">
    <property type="entry name" value="Elsinochrome_Biosynth-Asso"/>
</dbReference>
<feature type="region of interest" description="Disordered" evidence="1">
    <location>
        <begin position="520"/>
        <end position="547"/>
    </location>
</feature>
<feature type="transmembrane region" description="Helical" evidence="2">
    <location>
        <begin position="293"/>
        <end position="315"/>
    </location>
</feature>
<evidence type="ECO:0000256" key="2">
    <source>
        <dbReference type="SAM" id="Phobius"/>
    </source>
</evidence>
<sequence length="613" mass="69417">MPYCHVRHLGILTLYTNLSCKPNIEIDPNPDVGGNGVFGSILATAFFTIFLTLSAAFLHPMNISTLEKICPPIEKWRQFHRVWWYPTIQEILPLISDQLFISGLALLISAIIEFAKMSRYHIMIVSHLQALCIMCYLSTLTYEDLPLEDVDQKNNRGRIRGFLRVPYARKGKRQQMQLRLFFVIIYSAALTRFMIYNAKKLCGKWDGRRGDKCFWASFVISSNVDCKTQISIVIVVIWIDVLVQSYKLSDVIAGITNRLVSIATSGGILGVMKLKLKRHIQTLRELMIYKFSIYILYSPTMRTVWYLTVITFLMVEVMDLKLSNTSRFRVDGEVQENEWSFGQIVAVVMLATIPVTVLKVIWGMDDNPRQVDKNYFQLRNFSPMTDILPRYHDSPDPDSNIFNYQDLLESPMSPASTDPRCEIPRAQTPDSITFRAPLRRTGSVPEFTTCSSSRDFSNTASKSRSFLPAKSSPMVSLTPLTSADWDLPLESQISSSRRLDPLNTQFGSSKPLMTFDTQHVNSEATSSDTELDDSVKPTTNMPPEDSELTLDTQLARDLEWAGVLCRLEANLNERTHGPPFAVPEDPAFDRTWLALDGLALTVPDAESSMPAEP</sequence>
<dbReference type="PANTHER" id="PTHR37577:SF1">
    <property type="entry name" value="INTEGRAL MEMBRANE PROTEIN"/>
    <property type="match status" value="1"/>
</dbReference>
<keyword evidence="2" id="KW-0812">Transmembrane</keyword>
<organism evidence="3 4">
    <name type="scientific">Pyronema omphalodes (strain CBS 100304)</name>
    <name type="common">Pyronema confluens</name>
    <dbReference type="NCBI Taxonomy" id="1076935"/>
    <lineage>
        <taxon>Eukaryota</taxon>
        <taxon>Fungi</taxon>
        <taxon>Dikarya</taxon>
        <taxon>Ascomycota</taxon>
        <taxon>Pezizomycotina</taxon>
        <taxon>Pezizomycetes</taxon>
        <taxon>Pezizales</taxon>
        <taxon>Pyronemataceae</taxon>
        <taxon>Pyronema</taxon>
    </lineage>
</organism>
<gene>
    <name evidence="3" type="ORF">PCON_01666</name>
</gene>